<comment type="caution">
    <text evidence="1">The sequence shown here is derived from an EMBL/GenBank/DDBJ whole genome shotgun (WGS) entry which is preliminary data.</text>
</comment>
<dbReference type="PANTHER" id="PTHR43857:SF1">
    <property type="entry name" value="YJGH FAMILY PROTEIN"/>
    <property type="match status" value="1"/>
</dbReference>
<sequence>MSKHRIFSKSAIEEKARYARAVICDNWVIVSGTMGQDPATGEMPADFRAQAENSFAVIEAALEEAGSSLNDVVRCGVFLSSRENVGSLVDILAEKFDTIRPANTTVICEFPAPDALIEIEVTAYRPS</sequence>
<evidence type="ECO:0000313" key="2">
    <source>
        <dbReference type="Proteomes" id="UP000321933"/>
    </source>
</evidence>
<dbReference type="PANTHER" id="PTHR43857">
    <property type="entry name" value="BLR7761 PROTEIN"/>
    <property type="match status" value="1"/>
</dbReference>
<dbReference type="Pfam" id="PF01042">
    <property type="entry name" value="Ribonuc_L-PSP"/>
    <property type="match status" value="1"/>
</dbReference>
<dbReference type="Proteomes" id="UP000321933">
    <property type="component" value="Unassembled WGS sequence"/>
</dbReference>
<proteinExistence type="predicted"/>
<dbReference type="EMBL" id="VRYZ01000002">
    <property type="protein sequence ID" value="TXS93598.1"/>
    <property type="molecule type" value="Genomic_DNA"/>
</dbReference>
<accession>A0A5C8ZYP5</accession>
<reference evidence="1 2" key="1">
    <citation type="submission" date="2019-08" db="EMBL/GenBank/DDBJ databases">
        <title>Parahaliea maris sp. nov., isolated from the surface seawater.</title>
        <authorList>
            <person name="Liu Y."/>
        </authorList>
    </citation>
    <scope>NUCLEOTIDE SEQUENCE [LARGE SCALE GENOMIC DNA]</scope>
    <source>
        <strain evidence="1 2">S2-26</strain>
    </source>
</reference>
<keyword evidence="2" id="KW-1185">Reference proteome</keyword>
<dbReference type="InterPro" id="IPR035959">
    <property type="entry name" value="RutC-like_sf"/>
</dbReference>
<dbReference type="SUPFAM" id="SSF55298">
    <property type="entry name" value="YjgF-like"/>
    <property type="match status" value="1"/>
</dbReference>
<dbReference type="AlphaFoldDB" id="A0A5C8ZYP5"/>
<dbReference type="InterPro" id="IPR006175">
    <property type="entry name" value="YjgF/YER057c/UK114"/>
</dbReference>
<dbReference type="OrthoDB" id="9803101at2"/>
<evidence type="ECO:0000313" key="1">
    <source>
        <dbReference type="EMBL" id="TXS93598.1"/>
    </source>
</evidence>
<dbReference type="RefSeq" id="WP_148063533.1">
    <property type="nucleotide sequence ID" value="NZ_VRYZ01000002.1"/>
</dbReference>
<gene>
    <name evidence="1" type="ORF">FVW59_07185</name>
</gene>
<organism evidence="1 2">
    <name type="scientific">Parahaliea aestuarii</name>
    <dbReference type="NCBI Taxonomy" id="1852021"/>
    <lineage>
        <taxon>Bacteria</taxon>
        <taxon>Pseudomonadati</taxon>
        <taxon>Pseudomonadota</taxon>
        <taxon>Gammaproteobacteria</taxon>
        <taxon>Cellvibrionales</taxon>
        <taxon>Halieaceae</taxon>
        <taxon>Parahaliea</taxon>
    </lineage>
</organism>
<dbReference type="Gene3D" id="3.30.1330.40">
    <property type="entry name" value="RutC-like"/>
    <property type="match status" value="1"/>
</dbReference>
<protein>
    <submittedName>
        <fullName evidence="1">RidA family protein</fullName>
    </submittedName>
</protein>
<name>A0A5C8ZYP5_9GAMM</name>